<evidence type="ECO:0000313" key="3">
    <source>
        <dbReference type="Proteomes" id="UP001293254"/>
    </source>
</evidence>
<dbReference type="AlphaFoldDB" id="A0AAE1XPE1"/>
<proteinExistence type="predicted"/>
<reference evidence="2" key="2">
    <citation type="journal article" date="2024" name="Plant">
        <title>Genomic evolution and insights into agronomic trait innovations of Sesamum species.</title>
        <authorList>
            <person name="Miao H."/>
            <person name="Wang L."/>
            <person name="Qu L."/>
            <person name="Liu H."/>
            <person name="Sun Y."/>
            <person name="Le M."/>
            <person name="Wang Q."/>
            <person name="Wei S."/>
            <person name="Zheng Y."/>
            <person name="Lin W."/>
            <person name="Duan Y."/>
            <person name="Cao H."/>
            <person name="Xiong S."/>
            <person name="Wang X."/>
            <person name="Wei L."/>
            <person name="Li C."/>
            <person name="Ma Q."/>
            <person name="Ju M."/>
            <person name="Zhao R."/>
            <person name="Li G."/>
            <person name="Mu C."/>
            <person name="Tian Q."/>
            <person name="Mei H."/>
            <person name="Zhang T."/>
            <person name="Gao T."/>
            <person name="Zhang H."/>
        </authorList>
    </citation>
    <scope>NUCLEOTIDE SEQUENCE</scope>
    <source>
        <strain evidence="2">3651</strain>
    </source>
</reference>
<sequence>MRDRAVSSLSGLNLLLSRGWGSVWMAIWRVRVLPKMRLSMWRLCVRALPMLEGLVRWRTGVDTECPVCGAGVESLGHIMVLQRLTKEERVRFVAFAWAIRKHRCRKLMEGKDQSSVEAWQRLLIMLDSY</sequence>
<reference evidence="2" key="1">
    <citation type="submission" date="2020-06" db="EMBL/GenBank/DDBJ databases">
        <authorList>
            <person name="Li T."/>
            <person name="Hu X."/>
            <person name="Zhang T."/>
            <person name="Song X."/>
            <person name="Zhang H."/>
            <person name="Dai N."/>
            <person name="Sheng W."/>
            <person name="Hou X."/>
            <person name="Wei L."/>
        </authorList>
    </citation>
    <scope>NUCLEOTIDE SEQUENCE</scope>
    <source>
        <strain evidence="2">3651</strain>
        <tissue evidence="2">Leaf</tissue>
    </source>
</reference>
<dbReference type="InterPro" id="IPR026960">
    <property type="entry name" value="RVT-Znf"/>
</dbReference>
<name>A0AAE1XPE1_9LAMI</name>
<feature type="domain" description="Reverse transcriptase zinc-binding" evidence="1">
    <location>
        <begin position="23"/>
        <end position="80"/>
    </location>
</feature>
<dbReference type="Pfam" id="PF13966">
    <property type="entry name" value="zf-RVT"/>
    <property type="match status" value="1"/>
</dbReference>
<gene>
    <name evidence="2" type="ORF">Salat_2661500</name>
</gene>
<protein>
    <recommendedName>
        <fullName evidence="1">Reverse transcriptase zinc-binding domain-containing protein</fullName>
    </recommendedName>
</protein>
<dbReference type="EMBL" id="JACGWO010000011">
    <property type="protein sequence ID" value="KAK4415541.1"/>
    <property type="molecule type" value="Genomic_DNA"/>
</dbReference>
<evidence type="ECO:0000313" key="2">
    <source>
        <dbReference type="EMBL" id="KAK4415541.1"/>
    </source>
</evidence>
<keyword evidence="3" id="KW-1185">Reference proteome</keyword>
<evidence type="ECO:0000259" key="1">
    <source>
        <dbReference type="Pfam" id="PF13966"/>
    </source>
</evidence>
<organism evidence="2 3">
    <name type="scientific">Sesamum alatum</name>
    <dbReference type="NCBI Taxonomy" id="300844"/>
    <lineage>
        <taxon>Eukaryota</taxon>
        <taxon>Viridiplantae</taxon>
        <taxon>Streptophyta</taxon>
        <taxon>Embryophyta</taxon>
        <taxon>Tracheophyta</taxon>
        <taxon>Spermatophyta</taxon>
        <taxon>Magnoliopsida</taxon>
        <taxon>eudicotyledons</taxon>
        <taxon>Gunneridae</taxon>
        <taxon>Pentapetalae</taxon>
        <taxon>asterids</taxon>
        <taxon>lamiids</taxon>
        <taxon>Lamiales</taxon>
        <taxon>Pedaliaceae</taxon>
        <taxon>Sesamum</taxon>
    </lineage>
</organism>
<comment type="caution">
    <text evidence="2">The sequence shown here is derived from an EMBL/GenBank/DDBJ whole genome shotgun (WGS) entry which is preliminary data.</text>
</comment>
<dbReference type="Proteomes" id="UP001293254">
    <property type="component" value="Unassembled WGS sequence"/>
</dbReference>
<accession>A0AAE1XPE1</accession>